<feature type="compositionally biased region" description="Polar residues" evidence="1">
    <location>
        <begin position="164"/>
        <end position="178"/>
    </location>
</feature>
<dbReference type="EMBL" id="CP108188">
    <property type="protein sequence ID" value="WTR74937.1"/>
    <property type="molecule type" value="Genomic_DNA"/>
</dbReference>
<feature type="domain" description="eCIS core" evidence="2">
    <location>
        <begin position="99"/>
        <end position="170"/>
    </location>
</feature>
<organism evidence="3 4">
    <name type="scientific">Streptomyces zaomyceticus</name>
    <dbReference type="NCBI Taxonomy" id="68286"/>
    <lineage>
        <taxon>Bacteria</taxon>
        <taxon>Bacillati</taxon>
        <taxon>Actinomycetota</taxon>
        <taxon>Actinomycetes</taxon>
        <taxon>Kitasatosporales</taxon>
        <taxon>Streptomycetaceae</taxon>
        <taxon>Streptomyces</taxon>
    </lineage>
</organism>
<feature type="region of interest" description="Disordered" evidence="1">
    <location>
        <begin position="649"/>
        <end position="674"/>
    </location>
</feature>
<accession>A0ABZ1LK82</accession>
<evidence type="ECO:0000256" key="1">
    <source>
        <dbReference type="SAM" id="MobiDB-lite"/>
    </source>
</evidence>
<reference evidence="3 4" key="1">
    <citation type="submission" date="2022-10" db="EMBL/GenBank/DDBJ databases">
        <title>The complete genomes of actinobacterial strains from the NBC collection.</title>
        <authorList>
            <person name="Joergensen T.S."/>
            <person name="Alvarez Arevalo M."/>
            <person name="Sterndorff E.B."/>
            <person name="Faurdal D."/>
            <person name="Vuksanovic O."/>
            <person name="Mourched A.-S."/>
            <person name="Charusanti P."/>
            <person name="Shaw S."/>
            <person name="Blin K."/>
            <person name="Weber T."/>
        </authorList>
    </citation>
    <scope>NUCLEOTIDE SEQUENCE [LARGE SCALE GENOMIC DNA]</scope>
    <source>
        <strain evidence="3 4">NBC_00123</strain>
    </source>
</reference>
<feature type="compositionally biased region" description="Polar residues" evidence="1">
    <location>
        <begin position="220"/>
        <end position="229"/>
    </location>
</feature>
<gene>
    <name evidence="3" type="ORF">OG814_39540</name>
</gene>
<dbReference type="Proteomes" id="UP001622594">
    <property type="component" value="Chromosome"/>
</dbReference>
<keyword evidence="4" id="KW-1185">Reference proteome</keyword>
<feature type="compositionally biased region" description="Low complexity" evidence="1">
    <location>
        <begin position="238"/>
        <end position="255"/>
    </location>
</feature>
<evidence type="ECO:0000259" key="2">
    <source>
        <dbReference type="Pfam" id="PF13699"/>
    </source>
</evidence>
<dbReference type="Pfam" id="PF13699">
    <property type="entry name" value="eCIS_core"/>
    <property type="match status" value="1"/>
</dbReference>
<feature type="compositionally biased region" description="Basic and acidic residues" evidence="1">
    <location>
        <begin position="662"/>
        <end position="674"/>
    </location>
</feature>
<dbReference type="RefSeq" id="WP_327159664.1">
    <property type="nucleotide sequence ID" value="NZ_CP108188.1"/>
</dbReference>
<feature type="compositionally biased region" description="Basic and acidic residues" evidence="1">
    <location>
        <begin position="185"/>
        <end position="198"/>
    </location>
</feature>
<feature type="region of interest" description="Disordered" evidence="1">
    <location>
        <begin position="164"/>
        <end position="256"/>
    </location>
</feature>
<evidence type="ECO:0000313" key="3">
    <source>
        <dbReference type="EMBL" id="WTR74937.1"/>
    </source>
</evidence>
<dbReference type="InterPro" id="IPR025295">
    <property type="entry name" value="eCIS_core_dom"/>
</dbReference>
<evidence type="ECO:0000313" key="4">
    <source>
        <dbReference type="Proteomes" id="UP001622594"/>
    </source>
</evidence>
<protein>
    <submittedName>
        <fullName evidence="3">DUF4157 domain-containing protein</fullName>
    </submittedName>
</protein>
<proteinExistence type="predicted"/>
<feature type="region of interest" description="Disordered" evidence="1">
    <location>
        <begin position="1"/>
        <end position="39"/>
    </location>
</feature>
<sequence length="794" mass="84893">MHAKDAPTPSTATRAEAGARRDGPRGGTVTPTTGVGGVLSPQTVLALQRTIGNAAVSRLVEESRHQHGAGCGHAQSPEAAAAPVQRSAVHGVLRSSGSPLDDGTRADMESRLGADFSDVRVHSDSAARASAAEVGARAYTSGNHIVIGDGGRDRHTLAHELTHVIQQRQGPVSGTDNGSGLRVSDPSDRFEREAEANARRALSGSAPAPGAVAEPVQRTAGGTRSSAPSVQRVLTDPEQTTSSSSSSAPPAQETTVATAPAYGTEISTAEEATAHGLNADNTLVVNAGHSGDMYHVRAAMLLDPGLKLLMYGLLDDFDEAADRPRIAGSVRTARMTEENTPAKLAAKRGRDDDFKARKREIQQGSTNLVVPDGVTIPPKKWRKQQADLQIEAAEAEILGAYAENMEREIDAETGRRLAEESDDRPRAKRAIARKATHMYQLHEDLGPNRVFFTKKSGESLGLAHGGGENISTNKFKSGMLERGAWVGAGGDATRMQNFYRDYAAPDATTAEAFDSARSNPSHPLSRFAPGVPYVIVNYRDSGHTGEGNAPALDTGRDGLAQLQSMIRDHPDLGGAQPVLIGGYPEPDTVPGPHLLKYWEWEGVKGRRSELALLSYLKENFTIVGAIGMRSGVTDQFAFAGIKTLSIDISPNQPRPENGAAVDNEKDVEKYPSKGWERGGKLEAILGPQYGRAFLGEARTDDQKVTDATWAGAFGERDRAMLRDAIGHFFATERVEGGTQATPDNFRHYSHPLHQDSRDELEESTALGNAKKKAIRARVEAQIQQDELDAEKKGL</sequence>
<name>A0ABZ1LK82_9ACTN</name>
<feature type="region of interest" description="Disordered" evidence="1">
    <location>
        <begin position="64"/>
        <end position="104"/>
    </location>
</feature>